<proteinExistence type="predicted"/>
<dbReference type="AlphaFoldDB" id="A0A178M2L7"/>
<reference evidence="1 2" key="1">
    <citation type="submission" date="2016-04" db="EMBL/GenBank/DDBJ databases">
        <title>Chloroflexus islandicus sp. nov., a thermophilic filamentous anoxygenic phototrophic bacterium from geyser Strokkur (Iceland).</title>
        <authorList>
            <person name="Gaisin V.A."/>
            <person name="Kalashnikov A.M."/>
            <person name="Sukhacheva M.V."/>
            <person name="Grouzdev D.S."/>
            <person name="Ivanov T.M."/>
            <person name="Kuznetsov B."/>
            <person name="Gorlenko V.M."/>
        </authorList>
    </citation>
    <scope>NUCLEOTIDE SEQUENCE [LARGE SCALE GENOMIC DNA]</scope>
    <source>
        <strain evidence="2">isl-2</strain>
    </source>
</reference>
<dbReference type="EMBL" id="LWQS01000085">
    <property type="protein sequence ID" value="OAN41696.1"/>
    <property type="molecule type" value="Genomic_DNA"/>
</dbReference>
<dbReference type="RefSeq" id="WP_066790533.1">
    <property type="nucleotide sequence ID" value="NZ_LWQS01000085.1"/>
</dbReference>
<dbReference type="OrthoDB" id="156572at2"/>
<gene>
    <name evidence="1" type="ORF">A6A03_18775</name>
</gene>
<dbReference type="Proteomes" id="UP000078287">
    <property type="component" value="Unassembled WGS sequence"/>
</dbReference>
<organism evidence="1 2">
    <name type="scientific">Chloroflexus islandicus</name>
    <dbReference type="NCBI Taxonomy" id="1707952"/>
    <lineage>
        <taxon>Bacteria</taxon>
        <taxon>Bacillati</taxon>
        <taxon>Chloroflexota</taxon>
        <taxon>Chloroflexia</taxon>
        <taxon>Chloroflexales</taxon>
        <taxon>Chloroflexineae</taxon>
        <taxon>Chloroflexaceae</taxon>
        <taxon>Chloroflexus</taxon>
    </lineage>
</organism>
<accession>A0A178M2L7</accession>
<protein>
    <submittedName>
        <fullName evidence="1">Uncharacterized protein</fullName>
    </submittedName>
</protein>
<comment type="caution">
    <text evidence="1">The sequence shown here is derived from an EMBL/GenBank/DDBJ whole genome shotgun (WGS) entry which is preliminary data.</text>
</comment>
<name>A0A178M2L7_9CHLR</name>
<keyword evidence="2" id="KW-1185">Reference proteome</keyword>
<evidence type="ECO:0000313" key="2">
    <source>
        <dbReference type="Proteomes" id="UP000078287"/>
    </source>
</evidence>
<evidence type="ECO:0000313" key="1">
    <source>
        <dbReference type="EMBL" id="OAN41696.1"/>
    </source>
</evidence>
<sequence>MRFSALSQLHLRCRYEQFIPGALHPDGRRYLPQVVVTPLDAGPDTDPDTKLWLVDRHHRVDPELAGQVSIARLLCALSTVQLQTPPFRAGFTPPPHIAPAAPLSEPIVYGRVAAVLAWEVQREHLPFETLYTELVIALADDTTIGLRTTLSAPRIADLIGSDHLTVGDWIEVRRSRIDILALEPINVAASRMPHSAP</sequence>